<protein>
    <submittedName>
        <fullName evidence="1">Uncharacterized protein</fullName>
    </submittedName>
</protein>
<accession>A0A139SMR1</accession>
<dbReference type="Proteomes" id="UP000072660">
    <property type="component" value="Unassembled WGS sequence"/>
</dbReference>
<keyword evidence="2" id="KW-1185">Reference proteome</keyword>
<reference evidence="1 2" key="1">
    <citation type="submission" date="2016-02" db="EMBL/GenBank/DDBJ databases">
        <authorList>
            <person name="Wen L."/>
            <person name="He K."/>
            <person name="Yang H."/>
        </authorList>
    </citation>
    <scope>NUCLEOTIDE SEQUENCE [LARGE SCALE GENOMIC DNA]</scope>
    <source>
        <strain evidence="1 2">CV58</strain>
    </source>
</reference>
<evidence type="ECO:0000313" key="1">
    <source>
        <dbReference type="EMBL" id="KXU35760.1"/>
    </source>
</evidence>
<name>A0A139SMR1_9GAMM</name>
<proteinExistence type="predicted"/>
<dbReference type="AlphaFoldDB" id="A0A139SMR1"/>
<comment type="caution">
    <text evidence="1">The sequence shown here is derived from an EMBL/GenBank/DDBJ whole genome shotgun (WGS) entry which is preliminary data.</text>
</comment>
<sequence>MMISPPIPDNRQAPYGIPPLGKKIKAFRPIKNVRFHALDPEFHKYDNLEQCILASAIKAIDFGFTKGFACYGKKIKFQDL</sequence>
<dbReference type="Pfam" id="PF15587">
    <property type="entry name" value="Imm9"/>
    <property type="match status" value="1"/>
</dbReference>
<organism evidence="1 2">
    <name type="scientific">Ventosimonas gracilis</name>
    <dbReference type="NCBI Taxonomy" id="1680762"/>
    <lineage>
        <taxon>Bacteria</taxon>
        <taxon>Pseudomonadati</taxon>
        <taxon>Pseudomonadota</taxon>
        <taxon>Gammaproteobacteria</taxon>
        <taxon>Pseudomonadales</taxon>
        <taxon>Ventosimonadaceae</taxon>
        <taxon>Ventosimonas</taxon>
    </lineage>
</organism>
<evidence type="ECO:0000313" key="2">
    <source>
        <dbReference type="Proteomes" id="UP000072660"/>
    </source>
</evidence>
<dbReference type="InterPro" id="IPR028963">
    <property type="entry name" value="Imm9"/>
</dbReference>
<dbReference type="EMBL" id="LSZO01000192">
    <property type="protein sequence ID" value="KXU35760.1"/>
    <property type="molecule type" value="Genomic_DNA"/>
</dbReference>
<gene>
    <name evidence="1" type="ORF">AXE65_06205</name>
</gene>